<dbReference type="Proteomes" id="UP000594118">
    <property type="component" value="Chromosome"/>
</dbReference>
<dbReference type="InterPro" id="IPR012337">
    <property type="entry name" value="RNaseH-like_sf"/>
</dbReference>
<evidence type="ECO:0000313" key="4">
    <source>
        <dbReference type="Proteomes" id="UP000594118"/>
    </source>
</evidence>
<proteinExistence type="predicted"/>
<dbReference type="GO" id="GO:0005829">
    <property type="term" value="C:cytosol"/>
    <property type="evidence" value="ECO:0007669"/>
    <property type="project" value="TreeGrafter"/>
</dbReference>
<evidence type="ECO:0000259" key="2">
    <source>
        <dbReference type="SMART" id="SM00479"/>
    </source>
</evidence>
<dbReference type="KEGG" id="pshq:F3W81_14885"/>
<keyword evidence="4" id="KW-1185">Reference proteome</keyword>
<dbReference type="Gene3D" id="3.30.420.10">
    <property type="entry name" value="Ribonuclease H-like superfamily/Ribonuclease H"/>
    <property type="match status" value="1"/>
</dbReference>
<evidence type="ECO:0000256" key="1">
    <source>
        <dbReference type="SAM" id="MobiDB-lite"/>
    </source>
</evidence>
<gene>
    <name evidence="3" type="ORF">F3W81_14885</name>
</gene>
<accession>A0A7L9WSC5</accession>
<dbReference type="InterPro" id="IPR013520">
    <property type="entry name" value="Ribonucl_H"/>
</dbReference>
<dbReference type="EMBL" id="CP045201">
    <property type="protein sequence ID" value="QOL82000.1"/>
    <property type="molecule type" value="Genomic_DNA"/>
</dbReference>
<dbReference type="RefSeq" id="WP_193079914.1">
    <property type="nucleotide sequence ID" value="NZ_CP045201.1"/>
</dbReference>
<dbReference type="Pfam" id="PF00929">
    <property type="entry name" value="RNase_T"/>
    <property type="match status" value="1"/>
</dbReference>
<dbReference type="InterPro" id="IPR036397">
    <property type="entry name" value="RNaseH_sf"/>
</dbReference>
<dbReference type="AlphaFoldDB" id="A0A7L9WSC5"/>
<protein>
    <recommendedName>
        <fullName evidence="2">Exonuclease domain-containing protein</fullName>
    </recommendedName>
</protein>
<feature type="domain" description="Exonuclease" evidence="2">
    <location>
        <begin position="58"/>
        <end position="223"/>
    </location>
</feature>
<dbReference type="SUPFAM" id="SSF53098">
    <property type="entry name" value="Ribonuclease H-like"/>
    <property type="match status" value="1"/>
</dbReference>
<reference evidence="3 4" key="1">
    <citation type="submission" date="2019-10" db="EMBL/GenBank/DDBJ databases">
        <title>Pseudopuniceibacterium sp. HQ09 islated from Antarctica.</title>
        <authorList>
            <person name="Liao L."/>
            <person name="Su S."/>
            <person name="Chen B."/>
            <person name="Yu Y."/>
        </authorList>
    </citation>
    <scope>NUCLEOTIDE SEQUENCE [LARGE SCALE GENOMIC DNA]</scope>
    <source>
        <strain evidence="3 4">HQ09</strain>
    </source>
</reference>
<name>A0A7L9WSC5_9RHOB</name>
<sequence>MPFKTWLRDRTQAAAEAGSDHTAQRDLPAGRKGTSSDIRTTTRLTEVPPFALPEGPFRFIALDVETANSDAASICQIGLACVRHDGTVHVTSSLVDPEQRFSGFNVTLHGIGPDEVRGAATFPVVLAQIAPLLGQQLIIQHSPFDKRAMYAACRSYGIAEPDWSWADSVQIARRAWPEFRGNGGHGLGHLKQALSLDFEHHDAGEDAKAAALVVLLAEERTGLTLAEMIAPPRKKTSKTAQSASPLATLRKLDALVARLQQTRPLSQAEVAQLRRESGLPTPPSAEGVSAQLVASDHDLCEQVERLSLACHAHFETGEIPASHTAWRVAILLSKGRHAEQERAFLTAWCRHFAGHSGGRFEALAVRARKRTL</sequence>
<dbReference type="GO" id="GO:0008408">
    <property type="term" value="F:3'-5' exonuclease activity"/>
    <property type="evidence" value="ECO:0007669"/>
    <property type="project" value="TreeGrafter"/>
</dbReference>
<dbReference type="SMART" id="SM00479">
    <property type="entry name" value="EXOIII"/>
    <property type="match status" value="1"/>
</dbReference>
<dbReference type="PANTHER" id="PTHR30231">
    <property type="entry name" value="DNA POLYMERASE III SUBUNIT EPSILON"/>
    <property type="match status" value="1"/>
</dbReference>
<dbReference type="GO" id="GO:0006259">
    <property type="term" value="P:DNA metabolic process"/>
    <property type="evidence" value="ECO:0007669"/>
    <property type="project" value="UniProtKB-ARBA"/>
</dbReference>
<dbReference type="PANTHER" id="PTHR30231:SF42">
    <property type="entry name" value="EXONUCLEASE"/>
    <property type="match status" value="1"/>
</dbReference>
<organism evidence="3 4">
    <name type="scientific">Pseudooceanicola spongiae</name>
    <dbReference type="NCBI Taxonomy" id="2613965"/>
    <lineage>
        <taxon>Bacteria</taxon>
        <taxon>Pseudomonadati</taxon>
        <taxon>Pseudomonadota</taxon>
        <taxon>Alphaproteobacteria</taxon>
        <taxon>Rhodobacterales</taxon>
        <taxon>Paracoccaceae</taxon>
        <taxon>Pseudooceanicola</taxon>
    </lineage>
</organism>
<feature type="region of interest" description="Disordered" evidence="1">
    <location>
        <begin position="12"/>
        <end position="40"/>
    </location>
</feature>
<dbReference type="GO" id="GO:0003676">
    <property type="term" value="F:nucleic acid binding"/>
    <property type="evidence" value="ECO:0007669"/>
    <property type="project" value="InterPro"/>
</dbReference>
<evidence type="ECO:0000313" key="3">
    <source>
        <dbReference type="EMBL" id="QOL82000.1"/>
    </source>
</evidence>